<evidence type="ECO:0000313" key="4">
    <source>
        <dbReference type="Proteomes" id="UP001165740"/>
    </source>
</evidence>
<feature type="coiled-coil region" evidence="1">
    <location>
        <begin position="112"/>
        <end position="153"/>
    </location>
</feature>
<feature type="compositionally biased region" description="Polar residues" evidence="2">
    <location>
        <begin position="67"/>
        <end position="84"/>
    </location>
</feature>
<feature type="domain" description="BZIP" evidence="3">
    <location>
        <begin position="87"/>
        <end position="148"/>
    </location>
</feature>
<dbReference type="AlphaFoldDB" id="A0A9W2ZYK5"/>
<dbReference type="Gene3D" id="1.20.5.170">
    <property type="match status" value="1"/>
</dbReference>
<feature type="region of interest" description="Disordered" evidence="2">
    <location>
        <begin position="1"/>
        <end position="26"/>
    </location>
</feature>
<evidence type="ECO:0000256" key="1">
    <source>
        <dbReference type="SAM" id="Coils"/>
    </source>
</evidence>
<sequence>MVRVVSQNFSPPRSRHSSGDTDRDLAERTNLALSSLGRKKCDLPEYESSSDSFWDSELDGEHYDTVVSESGENSQDINGNAKSDVQSKRRERRRERNKLSAQAYRMRRRTQNVKEQQELMHLEAENKRLHKLVEALEKKKEDARQRLRGCSVAEPLGAVGGMLPPQPSTHKEIAHTGINTNNGPSFNARHDYTTYHPPLNPHPALTPSLPHPNQVPFKVPENAEPVLVNSNSPDRKIFCPSNQNSPSSARIFFNSNDFKGTLILPEFAKQIPAVCFPAVIAVPLEIEENTLNLNLNCKPVKVSFPKSNPTEPPCPMSDDLCSGTLKNEASNATWWRANGNPQYGSQGESIPEAVFSGKMEMCNANMNNSNFRSIANDPNGNCDKNLHMQQFGAKSPQSFNMNHIIEETEQTQVPMAQLKARHPKKQYYDQHMPVSVQ</sequence>
<dbReference type="RefSeq" id="XP_013069206.2">
    <property type="nucleotide sequence ID" value="XM_013213752.2"/>
</dbReference>
<proteinExistence type="predicted"/>
<keyword evidence="4" id="KW-1185">Reference proteome</keyword>
<dbReference type="InterPro" id="IPR004827">
    <property type="entry name" value="bZIP"/>
</dbReference>
<feature type="compositionally biased region" description="Basic and acidic residues" evidence="2">
    <location>
        <begin position="17"/>
        <end position="26"/>
    </location>
</feature>
<dbReference type="GeneID" id="106056857"/>
<evidence type="ECO:0000313" key="6">
    <source>
        <dbReference type="RefSeq" id="XP_055880009.1"/>
    </source>
</evidence>
<organism evidence="4 6">
    <name type="scientific">Biomphalaria glabrata</name>
    <name type="common">Bloodfluke planorb</name>
    <name type="synonym">Freshwater snail</name>
    <dbReference type="NCBI Taxonomy" id="6526"/>
    <lineage>
        <taxon>Eukaryota</taxon>
        <taxon>Metazoa</taxon>
        <taxon>Spiralia</taxon>
        <taxon>Lophotrochozoa</taxon>
        <taxon>Mollusca</taxon>
        <taxon>Gastropoda</taxon>
        <taxon>Heterobranchia</taxon>
        <taxon>Euthyneura</taxon>
        <taxon>Panpulmonata</taxon>
        <taxon>Hygrophila</taxon>
        <taxon>Lymnaeoidea</taxon>
        <taxon>Planorbidae</taxon>
        <taxon>Biomphalaria</taxon>
    </lineage>
</organism>
<dbReference type="Pfam" id="PF07716">
    <property type="entry name" value="bZIP_2"/>
    <property type="match status" value="1"/>
</dbReference>
<dbReference type="PROSITE" id="PS50217">
    <property type="entry name" value="BZIP"/>
    <property type="match status" value="1"/>
</dbReference>
<dbReference type="KEGG" id="bgt:106056857"/>
<accession>A0A9W2ZYK5</accession>
<protein>
    <submittedName>
        <fullName evidence="5 6">Uncharacterized protein LOC106056857</fullName>
    </submittedName>
</protein>
<dbReference type="SMART" id="SM00338">
    <property type="entry name" value="BRLZ"/>
    <property type="match status" value="1"/>
</dbReference>
<feature type="region of interest" description="Disordered" evidence="2">
    <location>
        <begin position="67"/>
        <end position="101"/>
    </location>
</feature>
<dbReference type="OrthoDB" id="6154949at2759"/>
<dbReference type="GO" id="GO:0003700">
    <property type="term" value="F:DNA-binding transcription factor activity"/>
    <property type="evidence" value="ECO:0007669"/>
    <property type="project" value="InterPro"/>
</dbReference>
<dbReference type="RefSeq" id="XP_055880009.1">
    <property type="nucleotide sequence ID" value="XM_056024034.1"/>
</dbReference>
<evidence type="ECO:0000259" key="3">
    <source>
        <dbReference type="PROSITE" id="PS50217"/>
    </source>
</evidence>
<dbReference type="Proteomes" id="UP001165740">
    <property type="component" value="Chromosome 3"/>
</dbReference>
<keyword evidence="1" id="KW-0175">Coiled coil</keyword>
<gene>
    <name evidence="5 6" type="primary">LOC106056857</name>
</gene>
<evidence type="ECO:0000256" key="2">
    <source>
        <dbReference type="SAM" id="MobiDB-lite"/>
    </source>
</evidence>
<feature type="compositionally biased region" description="Polar residues" evidence="2">
    <location>
        <begin position="1"/>
        <end position="11"/>
    </location>
</feature>
<evidence type="ECO:0000313" key="5">
    <source>
        <dbReference type="RefSeq" id="XP_013069206.2"/>
    </source>
</evidence>
<dbReference type="PROSITE" id="PS00036">
    <property type="entry name" value="BZIP_BASIC"/>
    <property type="match status" value="1"/>
</dbReference>
<name>A0A9W2ZYK5_BIOGL</name>
<reference evidence="5 6" key="1">
    <citation type="submission" date="2025-04" db="UniProtKB">
        <authorList>
            <consortium name="RefSeq"/>
        </authorList>
    </citation>
    <scope>IDENTIFICATION</scope>
</reference>
<dbReference type="CDD" id="cd14686">
    <property type="entry name" value="bZIP"/>
    <property type="match status" value="1"/>
</dbReference>